<dbReference type="PANTHER" id="PTHR24214">
    <property type="entry name" value="PDZ AND LIM DOMAIN PROTEIN ZASP"/>
    <property type="match status" value="1"/>
</dbReference>
<dbReference type="GO" id="GO:0051371">
    <property type="term" value="F:muscle alpha-actinin binding"/>
    <property type="evidence" value="ECO:0007669"/>
    <property type="project" value="TreeGrafter"/>
</dbReference>
<dbReference type="AlphaFoldDB" id="A0AAN7PXQ4"/>
<reference evidence="7" key="1">
    <citation type="submission" date="2023-01" db="EMBL/GenBank/DDBJ databases">
        <title>Key to firefly adult light organ development and bioluminescence: homeobox transcription factors regulate luciferase expression and transportation to peroxisome.</title>
        <authorList>
            <person name="Fu X."/>
        </authorList>
    </citation>
    <scope>NUCLEOTIDE SEQUENCE [LARGE SCALE GENOMIC DNA]</scope>
</reference>
<proteinExistence type="predicted"/>
<protein>
    <recommendedName>
        <fullName evidence="5">PDZ domain-containing protein</fullName>
    </recommendedName>
</protein>
<keyword evidence="3" id="KW-0479">Metal-binding</keyword>
<dbReference type="Pfam" id="PF00595">
    <property type="entry name" value="PDZ"/>
    <property type="match status" value="1"/>
</dbReference>
<evidence type="ECO:0000256" key="2">
    <source>
        <dbReference type="ARBA" id="ARBA00022490"/>
    </source>
</evidence>
<dbReference type="GO" id="GO:0001725">
    <property type="term" value="C:stress fiber"/>
    <property type="evidence" value="ECO:0007669"/>
    <property type="project" value="TreeGrafter"/>
</dbReference>
<dbReference type="GO" id="GO:0005912">
    <property type="term" value="C:adherens junction"/>
    <property type="evidence" value="ECO:0007669"/>
    <property type="project" value="TreeGrafter"/>
</dbReference>
<keyword evidence="7" id="KW-1185">Reference proteome</keyword>
<sequence length="364" mass="40949">MGGRCHEFLLTLKRKNLNVPWGFSLVGGADVNTPLIITKVAFGSPADGALQRGDIISKVGNYDARDIRHQDAQQLFRNAGDNVRIVVQRDNHGRHNTSTGSSRSSSRNYGSPLSLSPHLSPRATSGYHHGSAATALTPIYDTPFEEMREGYFSEIPDIKSRQPRNNNIDVHVVNQPYRTTPLVLPGAKVKPDQRVTECYLRHHPNPSVRSYHHLDAENFLKQKVADSVLQRISTDDPTKQVVHKQFNSPIGLYSDPNIADTLQRQTGAHVTRRPVKYDPSKSETYKVIHEQSLGDHVQEVAVPPQSRVYTPNKAVPGKKPHNPAYYQPQQPHHDFNSMGVPEEEIQQSHSFKRLMWSVLPETDY</sequence>
<dbReference type="Gene3D" id="2.30.42.10">
    <property type="match status" value="1"/>
</dbReference>
<evidence type="ECO:0000256" key="1">
    <source>
        <dbReference type="ARBA" id="ARBA00004496"/>
    </source>
</evidence>
<dbReference type="CDD" id="cd23068">
    <property type="entry name" value="PDZ_ZASP52-like"/>
    <property type="match status" value="1"/>
</dbReference>
<dbReference type="GO" id="GO:0061061">
    <property type="term" value="P:muscle structure development"/>
    <property type="evidence" value="ECO:0007669"/>
    <property type="project" value="TreeGrafter"/>
</dbReference>
<feature type="domain" description="PDZ" evidence="5">
    <location>
        <begin position="9"/>
        <end position="91"/>
    </location>
</feature>
<evidence type="ECO:0000256" key="3">
    <source>
        <dbReference type="ARBA" id="ARBA00023038"/>
    </source>
</evidence>
<dbReference type="InterPro" id="IPR001478">
    <property type="entry name" value="PDZ"/>
</dbReference>
<gene>
    <name evidence="6" type="ORF">RN001_008785</name>
</gene>
<comment type="caution">
    <text evidence="6">The sequence shown here is derived from an EMBL/GenBank/DDBJ whole genome shotgun (WGS) entry which is preliminary data.</text>
</comment>
<evidence type="ECO:0000313" key="7">
    <source>
        <dbReference type="Proteomes" id="UP001353858"/>
    </source>
</evidence>
<dbReference type="SMART" id="SM00228">
    <property type="entry name" value="PDZ"/>
    <property type="match status" value="1"/>
</dbReference>
<organism evidence="6 7">
    <name type="scientific">Aquatica leii</name>
    <dbReference type="NCBI Taxonomy" id="1421715"/>
    <lineage>
        <taxon>Eukaryota</taxon>
        <taxon>Metazoa</taxon>
        <taxon>Ecdysozoa</taxon>
        <taxon>Arthropoda</taxon>
        <taxon>Hexapoda</taxon>
        <taxon>Insecta</taxon>
        <taxon>Pterygota</taxon>
        <taxon>Neoptera</taxon>
        <taxon>Endopterygota</taxon>
        <taxon>Coleoptera</taxon>
        <taxon>Polyphaga</taxon>
        <taxon>Elateriformia</taxon>
        <taxon>Elateroidea</taxon>
        <taxon>Lampyridae</taxon>
        <taxon>Luciolinae</taxon>
        <taxon>Aquatica</taxon>
    </lineage>
</organism>
<dbReference type="GO" id="GO:0031941">
    <property type="term" value="C:filamentous actin"/>
    <property type="evidence" value="ECO:0007669"/>
    <property type="project" value="TreeGrafter"/>
</dbReference>
<dbReference type="SUPFAM" id="SSF50156">
    <property type="entry name" value="PDZ domain-like"/>
    <property type="match status" value="1"/>
</dbReference>
<dbReference type="InterPro" id="IPR006643">
    <property type="entry name" value="Zasp-like_motif"/>
</dbReference>
<evidence type="ECO:0000256" key="4">
    <source>
        <dbReference type="SAM" id="MobiDB-lite"/>
    </source>
</evidence>
<dbReference type="PANTHER" id="PTHR24214:SF55">
    <property type="entry name" value="Z BAND ALTERNATIVELY SPLICED PDZ-MOTIF PROTEIN 66, ISOFORM E"/>
    <property type="match status" value="1"/>
</dbReference>
<dbReference type="GO" id="GO:0030018">
    <property type="term" value="C:Z disc"/>
    <property type="evidence" value="ECO:0007669"/>
    <property type="project" value="TreeGrafter"/>
</dbReference>
<dbReference type="Proteomes" id="UP001353858">
    <property type="component" value="Unassembled WGS sequence"/>
</dbReference>
<dbReference type="GO" id="GO:0030036">
    <property type="term" value="P:actin cytoskeleton organization"/>
    <property type="evidence" value="ECO:0007669"/>
    <property type="project" value="TreeGrafter"/>
</dbReference>
<dbReference type="EMBL" id="JARPUR010000003">
    <property type="protein sequence ID" value="KAK4880639.1"/>
    <property type="molecule type" value="Genomic_DNA"/>
</dbReference>
<name>A0AAN7PXQ4_9COLE</name>
<keyword evidence="3" id="KW-0862">Zinc</keyword>
<evidence type="ECO:0000259" key="5">
    <source>
        <dbReference type="PROSITE" id="PS50106"/>
    </source>
</evidence>
<dbReference type="GO" id="GO:0003779">
    <property type="term" value="F:actin binding"/>
    <property type="evidence" value="ECO:0007669"/>
    <property type="project" value="TreeGrafter"/>
</dbReference>
<dbReference type="InterPro" id="IPR036034">
    <property type="entry name" value="PDZ_sf"/>
</dbReference>
<dbReference type="FunFam" id="2.30.42.10:FF:000192">
    <property type="entry name" value="Uncharacterized protein, isoform J"/>
    <property type="match status" value="1"/>
</dbReference>
<dbReference type="PROSITE" id="PS50106">
    <property type="entry name" value="PDZ"/>
    <property type="match status" value="1"/>
</dbReference>
<dbReference type="SMART" id="SM00735">
    <property type="entry name" value="ZM"/>
    <property type="match status" value="1"/>
</dbReference>
<accession>A0AAN7PXQ4</accession>
<feature type="compositionally biased region" description="Low complexity" evidence="4">
    <location>
        <begin position="96"/>
        <end position="121"/>
    </location>
</feature>
<keyword evidence="2" id="KW-0963">Cytoplasm</keyword>
<dbReference type="Pfam" id="PF15936">
    <property type="entry name" value="DUF4749"/>
    <property type="match status" value="1"/>
</dbReference>
<dbReference type="InterPro" id="IPR050604">
    <property type="entry name" value="PDZ-LIM_domain"/>
</dbReference>
<evidence type="ECO:0000313" key="6">
    <source>
        <dbReference type="EMBL" id="KAK4880639.1"/>
    </source>
</evidence>
<dbReference type="InterPro" id="IPR031847">
    <property type="entry name" value="PDLI1-4/Zasp-like_mid"/>
</dbReference>
<feature type="region of interest" description="Disordered" evidence="4">
    <location>
        <begin position="87"/>
        <end position="128"/>
    </location>
</feature>
<comment type="subcellular location">
    <subcellularLocation>
        <location evidence="1">Cytoplasm</location>
    </subcellularLocation>
</comment>
<keyword evidence="3" id="KW-0440">LIM domain</keyword>